<feature type="region of interest" description="Disordered" evidence="1">
    <location>
        <begin position="29"/>
        <end position="67"/>
    </location>
</feature>
<accession>A0A2H4PG46</accession>
<evidence type="ECO:0000313" key="2">
    <source>
        <dbReference type="EMBL" id="ATW61099.1"/>
    </source>
</evidence>
<sequence length="89" mass="9965">MSTADPFAKIIAKLAAEVDAELANPDIAKHKHGRPIGYRDGCRGPLCRKQHRDRQRQPGQKSSNPFGDAYLQSRFLEYQESLKKGTQVA</sequence>
<evidence type="ECO:0000313" key="3">
    <source>
        <dbReference type="Proteomes" id="UP000241469"/>
    </source>
</evidence>
<protein>
    <submittedName>
        <fullName evidence="2">Uncharacterized protein</fullName>
    </submittedName>
</protein>
<dbReference type="Proteomes" id="UP000241469">
    <property type="component" value="Segment"/>
</dbReference>
<organism evidence="2 3">
    <name type="scientific">Gordonia phage Anamika</name>
    <dbReference type="NCBI Taxonomy" id="2047829"/>
    <lineage>
        <taxon>Viruses</taxon>
        <taxon>Duplodnaviria</taxon>
        <taxon>Heunggongvirae</taxon>
        <taxon>Uroviricota</taxon>
        <taxon>Caudoviricetes</taxon>
        <taxon>Woesvirus</taxon>
        <taxon>Woesvirus woes</taxon>
    </lineage>
</organism>
<gene>
    <name evidence="2" type="ORF">SEA_ANAMIKA_1</name>
</gene>
<name>A0A2H4PG46_9CAUD</name>
<proteinExistence type="predicted"/>
<reference evidence="2 3" key="1">
    <citation type="submission" date="2017-10" db="EMBL/GenBank/DDBJ databases">
        <authorList>
            <person name="Aull H.G."/>
            <person name="Holden M."/>
            <person name="Im S.J."/>
            <person name="Nair A."/>
            <person name="Venkatram C."/>
            <person name="Wyche K.A."/>
            <person name="Bortz R.L."/>
            <person name="Warner M.H."/>
            <person name="Garlena R.A."/>
            <person name="Russell D.A."/>
            <person name="Pope W.H."/>
            <person name="Jacobs-Sera D."/>
            <person name="Hendrix R.W."/>
            <person name="Hatfull G.F."/>
        </authorList>
    </citation>
    <scope>NUCLEOTIDE SEQUENCE [LARGE SCALE GENOMIC DNA]</scope>
</reference>
<dbReference type="EMBL" id="MG099935">
    <property type="protein sequence ID" value="ATW61099.1"/>
    <property type="molecule type" value="Genomic_DNA"/>
</dbReference>
<evidence type="ECO:0000256" key="1">
    <source>
        <dbReference type="SAM" id="MobiDB-lite"/>
    </source>
</evidence>